<proteinExistence type="predicted"/>
<name>A0A2P2JSL8_RHIMU</name>
<protein>
    <submittedName>
        <fullName evidence="1">Uncharacterized protein</fullName>
    </submittedName>
</protein>
<evidence type="ECO:0000313" key="1">
    <source>
        <dbReference type="EMBL" id="MBW96452.1"/>
    </source>
</evidence>
<reference evidence="1" key="1">
    <citation type="submission" date="2018-02" db="EMBL/GenBank/DDBJ databases">
        <title>Rhizophora mucronata_Transcriptome.</title>
        <authorList>
            <person name="Meera S.P."/>
            <person name="Sreeshan A."/>
            <person name="Augustine A."/>
        </authorList>
    </citation>
    <scope>NUCLEOTIDE SEQUENCE</scope>
    <source>
        <tissue evidence="1">Leaf</tissue>
    </source>
</reference>
<accession>A0A2P2JSL8</accession>
<dbReference type="AlphaFoldDB" id="A0A2P2JSL8"/>
<organism evidence="1">
    <name type="scientific">Rhizophora mucronata</name>
    <name type="common">Asiatic mangrove</name>
    <dbReference type="NCBI Taxonomy" id="61149"/>
    <lineage>
        <taxon>Eukaryota</taxon>
        <taxon>Viridiplantae</taxon>
        <taxon>Streptophyta</taxon>
        <taxon>Embryophyta</taxon>
        <taxon>Tracheophyta</taxon>
        <taxon>Spermatophyta</taxon>
        <taxon>Magnoliopsida</taxon>
        <taxon>eudicotyledons</taxon>
        <taxon>Gunneridae</taxon>
        <taxon>Pentapetalae</taxon>
        <taxon>rosids</taxon>
        <taxon>fabids</taxon>
        <taxon>Malpighiales</taxon>
        <taxon>Rhizophoraceae</taxon>
        <taxon>Rhizophora</taxon>
    </lineage>
</organism>
<sequence>MGDKPINDINSTELNYIVHIVSQTWTETDQTGNKDPENKRADEGFIKILNFNTQPLTYQKGSI</sequence>
<dbReference type="EMBL" id="GGEC01015969">
    <property type="protein sequence ID" value="MBW96452.1"/>
    <property type="molecule type" value="Transcribed_RNA"/>
</dbReference>